<gene>
    <name evidence="3" type="ORF">FGL95_26690</name>
</gene>
<comment type="caution">
    <text evidence="3">The sequence shown here is derived from an EMBL/GenBank/DDBJ whole genome shotgun (WGS) entry which is preliminary data.</text>
</comment>
<accession>A0A848KL63</accession>
<dbReference type="EMBL" id="VCQU01000011">
    <property type="protein sequence ID" value="NMN98628.1"/>
    <property type="molecule type" value="Genomic_DNA"/>
</dbReference>
<name>A0A848KL63_9NOCA</name>
<dbReference type="Proteomes" id="UP000535543">
    <property type="component" value="Unassembled WGS sequence"/>
</dbReference>
<reference evidence="3 4" key="1">
    <citation type="submission" date="2019-05" db="EMBL/GenBank/DDBJ databases">
        <authorList>
            <person name="Lee S.D."/>
        </authorList>
    </citation>
    <scope>NUCLEOTIDE SEQUENCE [LARGE SCALE GENOMIC DNA]</scope>
    <source>
        <strain evidence="3 4">YC2-7</strain>
    </source>
</reference>
<feature type="transmembrane region" description="Helical" evidence="2">
    <location>
        <begin position="25"/>
        <end position="43"/>
    </location>
</feature>
<evidence type="ECO:0000313" key="4">
    <source>
        <dbReference type="Proteomes" id="UP000535543"/>
    </source>
</evidence>
<keyword evidence="2" id="KW-1133">Transmembrane helix</keyword>
<keyword evidence="2" id="KW-0812">Transmembrane</keyword>
<evidence type="ECO:0000256" key="2">
    <source>
        <dbReference type="SAM" id="Phobius"/>
    </source>
</evidence>
<feature type="transmembrane region" description="Helical" evidence="2">
    <location>
        <begin position="162"/>
        <end position="182"/>
    </location>
</feature>
<keyword evidence="2" id="KW-0472">Membrane</keyword>
<feature type="region of interest" description="Disordered" evidence="1">
    <location>
        <begin position="105"/>
        <end position="127"/>
    </location>
</feature>
<sequence length="188" mass="19905">MTVAAGALATCCVLAVPATLDQLSAIVTVAVAIVGYTAFRVLMAQRRVPPDQSIRRVRQQHGLTSRSWIEHQGTWTPVYFDPALVTLPTPTNTFPRLYPAGRVRHSEPPGKLIDNPTRPDPDGAARAHTAASPLRRLTLDAQQAIAAPFIGVMWVYVDGGGVTAFAGATCVAAVVAIWLAAINGSDPS</sequence>
<evidence type="ECO:0000256" key="1">
    <source>
        <dbReference type="SAM" id="MobiDB-lite"/>
    </source>
</evidence>
<dbReference type="AlphaFoldDB" id="A0A848KL63"/>
<evidence type="ECO:0000313" key="3">
    <source>
        <dbReference type="EMBL" id="NMN98628.1"/>
    </source>
</evidence>
<reference evidence="3 4" key="2">
    <citation type="submission" date="2020-06" db="EMBL/GenBank/DDBJ databases">
        <title>Antribacter stalactiti gen. nov., sp. nov., a new member of the family Nacardiaceae isolated from a cave.</title>
        <authorList>
            <person name="Kim I.S."/>
        </authorList>
    </citation>
    <scope>NUCLEOTIDE SEQUENCE [LARGE SCALE GENOMIC DNA]</scope>
    <source>
        <strain evidence="3 4">YC2-7</strain>
    </source>
</reference>
<keyword evidence="4" id="KW-1185">Reference proteome</keyword>
<proteinExistence type="predicted"/>
<organism evidence="3 4">
    <name type="scientific">Antrihabitans stalactiti</name>
    <dbReference type="NCBI Taxonomy" id="2584121"/>
    <lineage>
        <taxon>Bacteria</taxon>
        <taxon>Bacillati</taxon>
        <taxon>Actinomycetota</taxon>
        <taxon>Actinomycetes</taxon>
        <taxon>Mycobacteriales</taxon>
        <taxon>Nocardiaceae</taxon>
        <taxon>Antrihabitans</taxon>
    </lineage>
</organism>
<protein>
    <submittedName>
        <fullName evidence="3">Uncharacterized protein</fullName>
    </submittedName>
</protein>